<organism evidence="18 19">
    <name type="scientific">Candidatus Schekmanbacteria bacterium GWA2_38_11</name>
    <dbReference type="NCBI Taxonomy" id="1817876"/>
    <lineage>
        <taxon>Bacteria</taxon>
        <taxon>Candidatus Schekmaniibacteriota</taxon>
    </lineage>
</organism>
<feature type="domain" description="HAMP" evidence="17">
    <location>
        <begin position="192"/>
        <end position="245"/>
    </location>
</feature>
<dbReference type="Gene3D" id="1.10.287.130">
    <property type="match status" value="1"/>
</dbReference>
<comment type="catalytic activity">
    <reaction evidence="1">
        <text>ATP + protein L-histidine = ADP + protein N-phospho-L-histidine.</text>
        <dbReference type="EC" id="2.7.13.3"/>
    </reaction>
</comment>
<evidence type="ECO:0000256" key="10">
    <source>
        <dbReference type="ARBA" id="ARBA00022777"/>
    </source>
</evidence>
<dbReference type="Pfam" id="PF00512">
    <property type="entry name" value="HisKA"/>
    <property type="match status" value="1"/>
</dbReference>
<keyword evidence="5" id="KW-1003">Cell membrane</keyword>
<gene>
    <name evidence="18" type="ORF">A2042_03285</name>
</gene>
<evidence type="ECO:0000256" key="3">
    <source>
        <dbReference type="ARBA" id="ARBA00004651"/>
    </source>
</evidence>
<evidence type="ECO:0000256" key="5">
    <source>
        <dbReference type="ARBA" id="ARBA00022475"/>
    </source>
</evidence>
<evidence type="ECO:0000256" key="4">
    <source>
        <dbReference type="ARBA" id="ARBA00012438"/>
    </source>
</evidence>
<evidence type="ECO:0000256" key="1">
    <source>
        <dbReference type="ARBA" id="ARBA00000085"/>
    </source>
</evidence>
<evidence type="ECO:0000256" key="11">
    <source>
        <dbReference type="ARBA" id="ARBA00022840"/>
    </source>
</evidence>
<evidence type="ECO:0000256" key="15">
    <source>
        <dbReference type="SAM" id="Phobius"/>
    </source>
</evidence>
<dbReference type="PANTHER" id="PTHR45528">
    <property type="entry name" value="SENSOR HISTIDINE KINASE CPXA"/>
    <property type="match status" value="1"/>
</dbReference>
<comment type="subcellular location">
    <subcellularLocation>
        <location evidence="2">Cell inner membrane</location>
    </subcellularLocation>
    <subcellularLocation>
        <location evidence="3">Cell membrane</location>
        <topology evidence="3">Multi-pass membrane protein</topology>
    </subcellularLocation>
</comment>
<feature type="transmembrane region" description="Helical" evidence="15">
    <location>
        <begin position="168"/>
        <end position="191"/>
    </location>
</feature>
<dbReference type="InterPro" id="IPR036890">
    <property type="entry name" value="HATPase_C_sf"/>
</dbReference>
<comment type="caution">
    <text evidence="18">The sequence shown here is derived from an EMBL/GenBank/DDBJ whole genome shotgun (WGS) entry which is preliminary data.</text>
</comment>
<dbReference type="InterPro" id="IPR004358">
    <property type="entry name" value="Sig_transdc_His_kin-like_C"/>
</dbReference>
<dbReference type="PRINTS" id="PR00344">
    <property type="entry name" value="BCTRLSENSOR"/>
</dbReference>
<dbReference type="GO" id="GO:0005524">
    <property type="term" value="F:ATP binding"/>
    <property type="evidence" value="ECO:0007669"/>
    <property type="project" value="UniProtKB-KW"/>
</dbReference>
<dbReference type="NCBIfam" id="TIGR01386">
    <property type="entry name" value="cztS_silS_copS"/>
    <property type="match status" value="1"/>
</dbReference>
<dbReference type="AlphaFoldDB" id="A0A1F7RP63"/>
<dbReference type="Pfam" id="PF02518">
    <property type="entry name" value="HATPase_c"/>
    <property type="match status" value="1"/>
</dbReference>
<evidence type="ECO:0000256" key="9">
    <source>
        <dbReference type="ARBA" id="ARBA00022741"/>
    </source>
</evidence>
<dbReference type="SUPFAM" id="SSF158472">
    <property type="entry name" value="HAMP domain-like"/>
    <property type="match status" value="1"/>
</dbReference>
<dbReference type="GO" id="GO:0000155">
    <property type="term" value="F:phosphorelay sensor kinase activity"/>
    <property type="evidence" value="ECO:0007669"/>
    <property type="project" value="InterPro"/>
</dbReference>
<reference evidence="18 19" key="1">
    <citation type="journal article" date="2016" name="Nat. Commun.">
        <title>Thousands of microbial genomes shed light on interconnected biogeochemical processes in an aquifer system.</title>
        <authorList>
            <person name="Anantharaman K."/>
            <person name="Brown C.T."/>
            <person name="Hug L.A."/>
            <person name="Sharon I."/>
            <person name="Castelle C.J."/>
            <person name="Probst A.J."/>
            <person name="Thomas B.C."/>
            <person name="Singh A."/>
            <person name="Wilkins M.J."/>
            <person name="Karaoz U."/>
            <person name="Brodie E.L."/>
            <person name="Williams K.H."/>
            <person name="Hubbard S.S."/>
            <person name="Banfield J.F."/>
        </authorList>
    </citation>
    <scope>NUCLEOTIDE SEQUENCE [LARGE SCALE GENOMIC DNA]</scope>
</reference>
<evidence type="ECO:0000259" key="16">
    <source>
        <dbReference type="PROSITE" id="PS50109"/>
    </source>
</evidence>
<dbReference type="InterPro" id="IPR003661">
    <property type="entry name" value="HisK_dim/P_dom"/>
</dbReference>
<name>A0A1F7RP63_9BACT</name>
<evidence type="ECO:0000256" key="6">
    <source>
        <dbReference type="ARBA" id="ARBA00022553"/>
    </source>
</evidence>
<dbReference type="SMART" id="SM00388">
    <property type="entry name" value="HisKA"/>
    <property type="match status" value="1"/>
</dbReference>
<proteinExistence type="predicted"/>
<dbReference type="SMART" id="SM00304">
    <property type="entry name" value="HAMP"/>
    <property type="match status" value="1"/>
</dbReference>
<protein>
    <recommendedName>
        <fullName evidence="4">histidine kinase</fullName>
        <ecNumber evidence="4">2.7.13.3</ecNumber>
    </recommendedName>
</protein>
<dbReference type="CDD" id="cd00075">
    <property type="entry name" value="HATPase"/>
    <property type="match status" value="1"/>
</dbReference>
<dbReference type="PROSITE" id="PS50109">
    <property type="entry name" value="HIS_KIN"/>
    <property type="match status" value="1"/>
</dbReference>
<dbReference type="Gene3D" id="3.30.565.10">
    <property type="entry name" value="Histidine kinase-like ATPase, C-terminal domain"/>
    <property type="match status" value="1"/>
</dbReference>
<dbReference type="FunFam" id="3.30.565.10:FF:000006">
    <property type="entry name" value="Sensor histidine kinase WalK"/>
    <property type="match status" value="1"/>
</dbReference>
<feature type="domain" description="Histidine kinase" evidence="16">
    <location>
        <begin position="253"/>
        <end position="468"/>
    </location>
</feature>
<sequence>MIFYKNVRFKLIVWYLFILCLILIPFSTYLYYSLAKSLREQLDYELKAKGEEVKNILDDYMERNEIKFLTKDRGMKARLNAVSEYIHIRDSNGYIIYRSERFKKHPLPSRHFNFDKITPENSITQSIVLGKNKGVRVITLLAREKKGPDCFVQVGLPLKDINYPLNRLLLTLVIAIPTTLIISSLFGWFFVYKSLNPIDEITKTARKIGDGDLSQRLKQLKSNDEVGRLVETFNNMISKLEESFKQIRQFTADVSHELRTPLTIMKGEVEVALRKRRLPEEYEKIMNGILEEVELLTKIVEDLLFLERAESGVIKLNQEEINLNFLLGNIVEQFKTIMERKKLDFYMHVEPEDIVINGDAMQLRKLFLNLLDNAIKYTDEGGKINLSILSTGKYAKIILTDTGIGIPEKELFYIFKRFYRVDKSRAGDTGGSGLGLSICETIVRVHNGRIEVESIPNFGSTFKVFLPR</sequence>
<evidence type="ECO:0000313" key="19">
    <source>
        <dbReference type="Proteomes" id="UP000178526"/>
    </source>
</evidence>
<keyword evidence="8 15" id="KW-0812">Transmembrane</keyword>
<evidence type="ECO:0000256" key="13">
    <source>
        <dbReference type="ARBA" id="ARBA00023012"/>
    </source>
</evidence>
<dbReference type="FunFam" id="1.10.287.130:FF:000001">
    <property type="entry name" value="Two-component sensor histidine kinase"/>
    <property type="match status" value="1"/>
</dbReference>
<dbReference type="EMBL" id="MGDB01000018">
    <property type="protein sequence ID" value="OGL42948.1"/>
    <property type="molecule type" value="Genomic_DNA"/>
</dbReference>
<keyword evidence="14 15" id="KW-0472">Membrane</keyword>
<dbReference type="PROSITE" id="PS50885">
    <property type="entry name" value="HAMP"/>
    <property type="match status" value="1"/>
</dbReference>
<keyword evidence="11" id="KW-0067">ATP-binding</keyword>
<feature type="transmembrane region" description="Helical" evidence="15">
    <location>
        <begin position="12"/>
        <end position="32"/>
    </location>
</feature>
<dbReference type="PANTHER" id="PTHR45528:SF1">
    <property type="entry name" value="SENSOR HISTIDINE KINASE CPXA"/>
    <property type="match status" value="1"/>
</dbReference>
<keyword evidence="10" id="KW-0418">Kinase</keyword>
<dbReference type="InterPro" id="IPR050398">
    <property type="entry name" value="HssS/ArlS-like"/>
</dbReference>
<evidence type="ECO:0000256" key="7">
    <source>
        <dbReference type="ARBA" id="ARBA00022679"/>
    </source>
</evidence>
<accession>A0A1F7RP63</accession>
<evidence type="ECO:0000256" key="8">
    <source>
        <dbReference type="ARBA" id="ARBA00022692"/>
    </source>
</evidence>
<keyword evidence="13" id="KW-0902">Two-component regulatory system</keyword>
<evidence type="ECO:0000256" key="12">
    <source>
        <dbReference type="ARBA" id="ARBA00022989"/>
    </source>
</evidence>
<keyword evidence="9" id="KW-0547">Nucleotide-binding</keyword>
<evidence type="ECO:0000259" key="17">
    <source>
        <dbReference type="PROSITE" id="PS50885"/>
    </source>
</evidence>
<dbReference type="GO" id="GO:0005886">
    <property type="term" value="C:plasma membrane"/>
    <property type="evidence" value="ECO:0007669"/>
    <property type="project" value="UniProtKB-SubCell"/>
</dbReference>
<dbReference type="InterPro" id="IPR005467">
    <property type="entry name" value="His_kinase_dom"/>
</dbReference>
<evidence type="ECO:0000313" key="18">
    <source>
        <dbReference type="EMBL" id="OGL42948.1"/>
    </source>
</evidence>
<evidence type="ECO:0000256" key="2">
    <source>
        <dbReference type="ARBA" id="ARBA00004533"/>
    </source>
</evidence>
<keyword evidence="12 15" id="KW-1133">Transmembrane helix</keyword>
<dbReference type="InterPro" id="IPR036097">
    <property type="entry name" value="HisK_dim/P_sf"/>
</dbReference>
<dbReference type="EC" id="2.7.13.3" evidence="4"/>
<dbReference type="SMART" id="SM00387">
    <property type="entry name" value="HATPase_c"/>
    <property type="match status" value="1"/>
</dbReference>
<dbReference type="Gene3D" id="6.10.340.10">
    <property type="match status" value="1"/>
</dbReference>
<dbReference type="InterPro" id="IPR003660">
    <property type="entry name" value="HAMP_dom"/>
</dbReference>
<dbReference type="SUPFAM" id="SSF47384">
    <property type="entry name" value="Homodimeric domain of signal transducing histidine kinase"/>
    <property type="match status" value="1"/>
</dbReference>
<dbReference type="InterPro" id="IPR006290">
    <property type="entry name" value="CztS_silS_copS"/>
</dbReference>
<dbReference type="SUPFAM" id="SSF55874">
    <property type="entry name" value="ATPase domain of HSP90 chaperone/DNA topoisomerase II/histidine kinase"/>
    <property type="match status" value="1"/>
</dbReference>
<keyword evidence="6" id="KW-0597">Phosphoprotein</keyword>
<dbReference type="CDD" id="cd00082">
    <property type="entry name" value="HisKA"/>
    <property type="match status" value="1"/>
</dbReference>
<dbReference type="Proteomes" id="UP000178526">
    <property type="component" value="Unassembled WGS sequence"/>
</dbReference>
<keyword evidence="7" id="KW-0808">Transferase</keyword>
<dbReference type="Pfam" id="PF00672">
    <property type="entry name" value="HAMP"/>
    <property type="match status" value="1"/>
</dbReference>
<dbReference type="CDD" id="cd06225">
    <property type="entry name" value="HAMP"/>
    <property type="match status" value="1"/>
</dbReference>
<dbReference type="InterPro" id="IPR003594">
    <property type="entry name" value="HATPase_dom"/>
</dbReference>
<evidence type="ECO:0000256" key="14">
    <source>
        <dbReference type="ARBA" id="ARBA00023136"/>
    </source>
</evidence>